<name>A0A9P4NZK6_9PEZI</name>
<gene>
    <name evidence="1" type="ORF">EJ08DRAFT_657363</name>
</gene>
<protein>
    <submittedName>
        <fullName evidence="1">Uncharacterized protein</fullName>
    </submittedName>
</protein>
<sequence length="266" mass="30186">MADLPADSSASSINSTDSFANEGDVVKYDLADQTILAKLPPALHTAINALDRTQFNLLRAAVYRFPAFDFLGLPQELCNEIYRHILHPSESRLCRPIAKARSVLMFPFSVMLHLDFQSARKFTLGFLLRNVATGYNEATYTPNITLRLRFHIQWTVLSSAFASNDILNLPSQDPTIRARLTKTIWLQTQISEVVENMRVLLSSTAPHITLTSKALDTTDYPLKAKHVSPKEVRFFDPGSQRVIRLMLFRIDKNRIEERPCPIEEVL</sequence>
<proteinExistence type="predicted"/>
<keyword evidence="2" id="KW-1185">Reference proteome</keyword>
<dbReference type="EMBL" id="MU007016">
    <property type="protein sequence ID" value="KAF2434641.1"/>
    <property type="molecule type" value="Genomic_DNA"/>
</dbReference>
<comment type="caution">
    <text evidence="1">The sequence shown here is derived from an EMBL/GenBank/DDBJ whole genome shotgun (WGS) entry which is preliminary data.</text>
</comment>
<accession>A0A9P4NZK6</accession>
<evidence type="ECO:0000313" key="1">
    <source>
        <dbReference type="EMBL" id="KAF2434641.1"/>
    </source>
</evidence>
<organism evidence="1 2">
    <name type="scientific">Tothia fuscella</name>
    <dbReference type="NCBI Taxonomy" id="1048955"/>
    <lineage>
        <taxon>Eukaryota</taxon>
        <taxon>Fungi</taxon>
        <taxon>Dikarya</taxon>
        <taxon>Ascomycota</taxon>
        <taxon>Pezizomycotina</taxon>
        <taxon>Dothideomycetes</taxon>
        <taxon>Pleosporomycetidae</taxon>
        <taxon>Venturiales</taxon>
        <taxon>Cylindrosympodiaceae</taxon>
        <taxon>Tothia</taxon>
    </lineage>
</organism>
<evidence type="ECO:0000313" key="2">
    <source>
        <dbReference type="Proteomes" id="UP000800235"/>
    </source>
</evidence>
<dbReference type="Proteomes" id="UP000800235">
    <property type="component" value="Unassembled WGS sequence"/>
</dbReference>
<reference evidence="1" key="1">
    <citation type="journal article" date="2020" name="Stud. Mycol.">
        <title>101 Dothideomycetes genomes: a test case for predicting lifestyles and emergence of pathogens.</title>
        <authorList>
            <person name="Haridas S."/>
            <person name="Albert R."/>
            <person name="Binder M."/>
            <person name="Bloem J."/>
            <person name="Labutti K."/>
            <person name="Salamov A."/>
            <person name="Andreopoulos B."/>
            <person name="Baker S."/>
            <person name="Barry K."/>
            <person name="Bills G."/>
            <person name="Bluhm B."/>
            <person name="Cannon C."/>
            <person name="Castanera R."/>
            <person name="Culley D."/>
            <person name="Daum C."/>
            <person name="Ezra D."/>
            <person name="Gonzalez J."/>
            <person name="Henrissat B."/>
            <person name="Kuo A."/>
            <person name="Liang C."/>
            <person name="Lipzen A."/>
            <person name="Lutzoni F."/>
            <person name="Magnuson J."/>
            <person name="Mondo S."/>
            <person name="Nolan M."/>
            <person name="Ohm R."/>
            <person name="Pangilinan J."/>
            <person name="Park H.-J."/>
            <person name="Ramirez L."/>
            <person name="Alfaro M."/>
            <person name="Sun H."/>
            <person name="Tritt A."/>
            <person name="Yoshinaga Y."/>
            <person name="Zwiers L.-H."/>
            <person name="Turgeon B."/>
            <person name="Goodwin S."/>
            <person name="Spatafora J."/>
            <person name="Crous P."/>
            <person name="Grigoriev I."/>
        </authorList>
    </citation>
    <scope>NUCLEOTIDE SEQUENCE</scope>
    <source>
        <strain evidence="1">CBS 130266</strain>
    </source>
</reference>
<dbReference type="AlphaFoldDB" id="A0A9P4NZK6"/>